<dbReference type="SUPFAM" id="SSF52096">
    <property type="entry name" value="ClpP/crotonase"/>
    <property type="match status" value="1"/>
</dbReference>
<evidence type="ECO:0000256" key="1">
    <source>
        <dbReference type="ARBA" id="ARBA00005254"/>
    </source>
</evidence>
<comment type="caution">
    <text evidence="3">The sequence shown here is derived from an EMBL/GenBank/DDBJ whole genome shotgun (WGS) entry which is preliminary data.</text>
</comment>
<dbReference type="Gene3D" id="3.90.226.10">
    <property type="entry name" value="2-enoyl-CoA Hydratase, Chain A, domain 1"/>
    <property type="match status" value="1"/>
</dbReference>
<dbReference type="Proteomes" id="UP000715441">
    <property type="component" value="Unassembled WGS sequence"/>
</dbReference>
<protein>
    <submittedName>
        <fullName evidence="3">Enoyl-CoA hydratase/isomerase family protein</fullName>
    </submittedName>
</protein>
<proteinExistence type="inferred from homology"/>
<evidence type="ECO:0000256" key="2">
    <source>
        <dbReference type="RuleBase" id="RU003707"/>
    </source>
</evidence>
<accession>A0ABX1JHN8</accession>
<gene>
    <name evidence="3" type="ORF">HFP15_41065</name>
</gene>
<reference evidence="3 4" key="1">
    <citation type="submission" date="2020-04" db="EMBL/GenBank/DDBJ databases">
        <title>Novel species.</title>
        <authorList>
            <person name="Teo W.F.A."/>
            <person name="Lipun K."/>
            <person name="Srisuk N."/>
            <person name="Duangmal K."/>
        </authorList>
    </citation>
    <scope>NUCLEOTIDE SEQUENCE [LARGE SCALE GENOMIC DNA]</scope>
    <source>
        <strain evidence="3 4">K13G38</strain>
    </source>
</reference>
<dbReference type="Pfam" id="PF00378">
    <property type="entry name" value="ECH_1"/>
    <property type="match status" value="1"/>
</dbReference>
<dbReference type="PANTHER" id="PTHR11941">
    <property type="entry name" value="ENOYL-COA HYDRATASE-RELATED"/>
    <property type="match status" value="1"/>
</dbReference>
<dbReference type="PROSITE" id="PS00166">
    <property type="entry name" value="ENOYL_COA_HYDRATASE"/>
    <property type="match status" value="1"/>
</dbReference>
<name>A0ABX1JHN8_9PSEU</name>
<evidence type="ECO:0000313" key="4">
    <source>
        <dbReference type="Proteomes" id="UP000715441"/>
    </source>
</evidence>
<sequence>METGYVRVEVDRAVAVLTVDRPPANALDLQLVEQLSRAVTSLGQRGDVGAVVITGTGSRFVAGADIKMMRGLGDSLFPRFVSAIQRGFDDLERLALPTIAAVNGHAMGGGLELALACDLRFVAEGVRLGLPEVRLGLLPGAGGTQRLVETVGKGRALELLYTGRALTPEEGLRLGVVDRVVPADRLREAATDFAAELAGGARAALAAIKGAVLARLDGGRRAGFRTEADGVARLFGTPDAREGLAAFAEKRPARFGGTG</sequence>
<organism evidence="3 4">
    <name type="scientific">Amycolatopsis acididurans</name>
    <dbReference type="NCBI Taxonomy" id="2724524"/>
    <lineage>
        <taxon>Bacteria</taxon>
        <taxon>Bacillati</taxon>
        <taxon>Actinomycetota</taxon>
        <taxon>Actinomycetes</taxon>
        <taxon>Pseudonocardiales</taxon>
        <taxon>Pseudonocardiaceae</taxon>
        <taxon>Amycolatopsis</taxon>
    </lineage>
</organism>
<dbReference type="PANTHER" id="PTHR11941:SF54">
    <property type="entry name" value="ENOYL-COA HYDRATASE, MITOCHONDRIAL"/>
    <property type="match status" value="1"/>
</dbReference>
<dbReference type="CDD" id="cd06558">
    <property type="entry name" value="crotonase-like"/>
    <property type="match status" value="1"/>
</dbReference>
<dbReference type="InterPro" id="IPR018376">
    <property type="entry name" value="Enoyl-CoA_hyd/isom_CS"/>
</dbReference>
<keyword evidence="4" id="KW-1185">Reference proteome</keyword>
<dbReference type="InterPro" id="IPR029045">
    <property type="entry name" value="ClpP/crotonase-like_dom_sf"/>
</dbReference>
<comment type="similarity">
    <text evidence="1 2">Belongs to the enoyl-CoA hydratase/isomerase family.</text>
</comment>
<dbReference type="InterPro" id="IPR001753">
    <property type="entry name" value="Enoyl-CoA_hydra/iso"/>
</dbReference>
<evidence type="ECO:0000313" key="3">
    <source>
        <dbReference type="EMBL" id="NKQ59249.1"/>
    </source>
</evidence>
<dbReference type="EMBL" id="JAAXLS010000086">
    <property type="protein sequence ID" value="NKQ59249.1"/>
    <property type="molecule type" value="Genomic_DNA"/>
</dbReference>